<comment type="similarity">
    <text evidence="1">Belongs to the heat shock protein 70 family.</text>
</comment>
<organism evidence="4 5">
    <name type="scientific">Mytilus galloprovincialis</name>
    <name type="common">Mediterranean mussel</name>
    <dbReference type="NCBI Taxonomy" id="29158"/>
    <lineage>
        <taxon>Eukaryota</taxon>
        <taxon>Metazoa</taxon>
        <taxon>Spiralia</taxon>
        <taxon>Lophotrochozoa</taxon>
        <taxon>Mollusca</taxon>
        <taxon>Bivalvia</taxon>
        <taxon>Autobranchia</taxon>
        <taxon>Pteriomorphia</taxon>
        <taxon>Mytilida</taxon>
        <taxon>Mytiloidea</taxon>
        <taxon>Mytilidae</taxon>
        <taxon>Mytilinae</taxon>
        <taxon>Mytilus</taxon>
    </lineage>
</organism>
<dbReference type="InterPro" id="IPR043129">
    <property type="entry name" value="ATPase_NBD"/>
</dbReference>
<dbReference type="GO" id="GO:0140662">
    <property type="term" value="F:ATP-dependent protein folding chaperone"/>
    <property type="evidence" value="ECO:0007669"/>
    <property type="project" value="InterPro"/>
</dbReference>
<name>A0A3L5TRL4_MYTGA</name>
<reference evidence="4 5" key="1">
    <citation type="journal article" date="2016" name="PLoS ONE">
        <title>A First Insight into the Genome of the Filter-Feeder Mussel Mytilus galloprovincialis.</title>
        <authorList>
            <person name="Murgarella M."/>
            <person name="Puiu D."/>
            <person name="Novoa B."/>
            <person name="Figueras A."/>
            <person name="Posada D."/>
            <person name="Canchaya C."/>
        </authorList>
    </citation>
    <scope>NUCLEOTIDE SEQUENCE [LARGE SCALE GENOMIC DNA]</scope>
    <source>
        <tissue evidence="4">Muscle</tissue>
    </source>
</reference>
<evidence type="ECO:0000256" key="1">
    <source>
        <dbReference type="ARBA" id="ARBA00007381"/>
    </source>
</evidence>
<keyword evidence="2" id="KW-0547">Nucleotide-binding</keyword>
<evidence type="ECO:0000313" key="5">
    <source>
        <dbReference type="Proteomes" id="UP000266721"/>
    </source>
</evidence>
<dbReference type="PROSITE" id="PS00329">
    <property type="entry name" value="HSP70_2"/>
    <property type="match status" value="1"/>
</dbReference>
<evidence type="ECO:0000313" key="4">
    <source>
        <dbReference type="EMBL" id="OPL21762.1"/>
    </source>
</evidence>
<comment type="caution">
    <text evidence="4">The sequence shown here is derived from an EMBL/GenBank/DDBJ whole genome shotgun (WGS) entry which is preliminary data.</text>
</comment>
<dbReference type="AlphaFoldDB" id="A0A3L5TRL4"/>
<dbReference type="PROSITE" id="PS00297">
    <property type="entry name" value="HSP70_1"/>
    <property type="match status" value="1"/>
</dbReference>
<dbReference type="PANTHER" id="PTHR14187:SF5">
    <property type="entry name" value="HEAT SHOCK 70 KDA PROTEIN 12A"/>
    <property type="match status" value="1"/>
</dbReference>
<dbReference type="CDD" id="cd10229">
    <property type="entry name" value="ASKHA_NBD_HSP70_HSPA12"/>
    <property type="match status" value="1"/>
</dbReference>
<dbReference type="SUPFAM" id="SSF53067">
    <property type="entry name" value="Actin-like ATPase domain"/>
    <property type="match status" value="2"/>
</dbReference>
<dbReference type="Gene3D" id="3.30.420.40">
    <property type="match status" value="1"/>
</dbReference>
<sequence>MAEKDWIVVTAIDLGTTFSGYAFSFRSEFQKDPLKISTNSWISEGVFNDEMKAPSILLLNPDQSFNSFGYRAQNNYKQLLLVDPEKAVKYYYVQDFKMQLHNREISLGMKIQDITGKTLLAKKVFVESIRYLKDHFLEIFTNKNLDTKITDILFVITVPAIWSDAAKQFMRVCSEMAGIDSSLIVLAYEPEAAALYCSLLPADQGIAKYFQVGRRLMIVDLGGGTVDITVIKVIKKEENLTYIEHVYRVTGGAWGGNQVNKNFENFLANVFGNDVIVELKKNHLSQWMELKGDFELQKKTLSVAGTRIIIGIRIGVEIKEIFKRRREKDIADELKEKLDGKVKIVVY</sequence>
<keyword evidence="3" id="KW-0067">ATP-binding</keyword>
<evidence type="ECO:0000256" key="3">
    <source>
        <dbReference type="ARBA" id="ARBA00022840"/>
    </source>
</evidence>
<evidence type="ECO:0000256" key="2">
    <source>
        <dbReference type="ARBA" id="ARBA00022741"/>
    </source>
</evidence>
<dbReference type="Proteomes" id="UP000266721">
    <property type="component" value="Unassembled WGS sequence"/>
</dbReference>
<dbReference type="GO" id="GO:0005524">
    <property type="term" value="F:ATP binding"/>
    <property type="evidence" value="ECO:0007669"/>
    <property type="project" value="UniProtKB-KW"/>
</dbReference>
<gene>
    <name evidence="4" type="ORF">AM593_03740</name>
</gene>
<dbReference type="EMBL" id="KV588867">
    <property type="protein sequence ID" value="OPL21762.1"/>
    <property type="molecule type" value="Genomic_DNA"/>
</dbReference>
<dbReference type="Pfam" id="PF00012">
    <property type="entry name" value="HSP70"/>
    <property type="match status" value="1"/>
</dbReference>
<dbReference type="PANTHER" id="PTHR14187">
    <property type="entry name" value="ALPHA KINASE/ELONGATION FACTOR 2 KINASE"/>
    <property type="match status" value="1"/>
</dbReference>
<feature type="non-terminal residue" evidence="4">
    <location>
        <position position="1"/>
    </location>
</feature>
<keyword evidence="5" id="KW-1185">Reference proteome</keyword>
<protein>
    <submittedName>
        <fullName evidence="4">Uncharacterized protein</fullName>
    </submittedName>
</protein>
<dbReference type="InterPro" id="IPR018181">
    <property type="entry name" value="Heat_shock_70_CS"/>
</dbReference>
<dbReference type="InterPro" id="IPR013126">
    <property type="entry name" value="Hsp_70_fam"/>
</dbReference>
<proteinExistence type="inferred from homology"/>
<accession>A0A3L5TRL4</accession>